<keyword evidence="5" id="KW-1185">Reference proteome</keyword>
<evidence type="ECO:0000256" key="1">
    <source>
        <dbReference type="ARBA" id="ARBA00004370"/>
    </source>
</evidence>
<dbReference type="Proteomes" id="UP000637643">
    <property type="component" value="Unassembled WGS sequence"/>
</dbReference>
<dbReference type="InterPro" id="IPR050491">
    <property type="entry name" value="AmpC-like"/>
</dbReference>
<dbReference type="EMBL" id="BMKR01000002">
    <property type="protein sequence ID" value="GGF64587.1"/>
    <property type="molecule type" value="Genomic_DNA"/>
</dbReference>
<dbReference type="PANTHER" id="PTHR46825">
    <property type="entry name" value="D-ALANYL-D-ALANINE-CARBOXYPEPTIDASE/ENDOPEPTIDASE AMPH"/>
    <property type="match status" value="1"/>
</dbReference>
<gene>
    <name evidence="4" type="ORF">GCM10010912_06960</name>
</gene>
<evidence type="ECO:0000259" key="3">
    <source>
        <dbReference type="Pfam" id="PF00144"/>
    </source>
</evidence>
<dbReference type="InterPro" id="IPR001466">
    <property type="entry name" value="Beta-lactam-related"/>
</dbReference>
<sequence>MNVNQIVDRYNEEHLPFSGVVFVKKLNGENYEQGHGYANRSDNIKNTTSTRFGIASGCKIFTAVAIMQLVDQKKLDLDTLLSDCLDVPFPAFDSGITIRHLLTHSSGIPDYFDEEVMSDFAELWSSLPMYTMTSASAFLPMFQYRGMKFKPGERFSYSNAGFIVLGLIVEQVSGLTFQEYVQTHIFERCGMKDSGYFRLDQLPERTASGYIEQGTTWSSNLYSIPVIGGPDGGAFTTVHDLEKFWDALLGCQLLSPSSTGSLLSPQIQVNKEIHYGYGVWMRIQNNEIDKFYVMGNDPGVDMRSIVYPRLNTRIHILSNNGKGAGAIAGVLEEQLFEE</sequence>
<evidence type="ECO:0000313" key="5">
    <source>
        <dbReference type="Proteomes" id="UP000637643"/>
    </source>
</evidence>
<name>A0A917FBA8_9BACL</name>
<accession>A0A917FBA8</accession>
<evidence type="ECO:0000313" key="4">
    <source>
        <dbReference type="EMBL" id="GGF64587.1"/>
    </source>
</evidence>
<dbReference type="Pfam" id="PF00144">
    <property type="entry name" value="Beta-lactamase"/>
    <property type="match status" value="1"/>
</dbReference>
<proteinExistence type="predicted"/>
<dbReference type="AlphaFoldDB" id="A0A917FBA8"/>
<dbReference type="InterPro" id="IPR012338">
    <property type="entry name" value="Beta-lactam/transpept-like"/>
</dbReference>
<comment type="caution">
    <text evidence="4">The sequence shown here is derived from an EMBL/GenBank/DDBJ whole genome shotgun (WGS) entry which is preliminary data.</text>
</comment>
<organism evidence="4 5">
    <name type="scientific">Paenibacillus albidus</name>
    <dbReference type="NCBI Taxonomy" id="2041023"/>
    <lineage>
        <taxon>Bacteria</taxon>
        <taxon>Bacillati</taxon>
        <taxon>Bacillota</taxon>
        <taxon>Bacilli</taxon>
        <taxon>Bacillales</taxon>
        <taxon>Paenibacillaceae</taxon>
        <taxon>Paenibacillus</taxon>
    </lineage>
</organism>
<dbReference type="Gene3D" id="3.40.710.10">
    <property type="entry name" value="DD-peptidase/beta-lactamase superfamily"/>
    <property type="match status" value="1"/>
</dbReference>
<keyword evidence="2" id="KW-0472">Membrane</keyword>
<dbReference type="RefSeq" id="WP_189022191.1">
    <property type="nucleotide sequence ID" value="NZ_BMKR01000002.1"/>
</dbReference>
<protein>
    <submittedName>
        <fullName evidence="4">Penicillin-binding protein</fullName>
    </submittedName>
</protein>
<dbReference type="PANTHER" id="PTHR46825:SF11">
    <property type="entry name" value="PENICILLIN-BINDING PROTEIN 4"/>
    <property type="match status" value="1"/>
</dbReference>
<dbReference type="GO" id="GO:0016020">
    <property type="term" value="C:membrane"/>
    <property type="evidence" value="ECO:0007669"/>
    <property type="project" value="UniProtKB-SubCell"/>
</dbReference>
<feature type="domain" description="Beta-lactamase-related" evidence="3">
    <location>
        <begin position="18"/>
        <end position="259"/>
    </location>
</feature>
<reference evidence="4" key="1">
    <citation type="journal article" date="2014" name="Int. J. Syst. Evol. Microbiol.">
        <title>Complete genome sequence of Corynebacterium casei LMG S-19264T (=DSM 44701T), isolated from a smear-ripened cheese.</title>
        <authorList>
            <consortium name="US DOE Joint Genome Institute (JGI-PGF)"/>
            <person name="Walter F."/>
            <person name="Albersmeier A."/>
            <person name="Kalinowski J."/>
            <person name="Ruckert C."/>
        </authorList>
    </citation>
    <scope>NUCLEOTIDE SEQUENCE</scope>
    <source>
        <strain evidence="4">CGMCC 1.16134</strain>
    </source>
</reference>
<evidence type="ECO:0000256" key="2">
    <source>
        <dbReference type="ARBA" id="ARBA00023136"/>
    </source>
</evidence>
<comment type="subcellular location">
    <subcellularLocation>
        <location evidence="1">Membrane</location>
    </subcellularLocation>
</comment>
<dbReference type="SUPFAM" id="SSF56601">
    <property type="entry name" value="beta-lactamase/transpeptidase-like"/>
    <property type="match status" value="1"/>
</dbReference>
<reference evidence="4" key="2">
    <citation type="submission" date="2020-09" db="EMBL/GenBank/DDBJ databases">
        <authorList>
            <person name="Sun Q."/>
            <person name="Zhou Y."/>
        </authorList>
    </citation>
    <scope>NUCLEOTIDE SEQUENCE</scope>
    <source>
        <strain evidence="4">CGMCC 1.16134</strain>
    </source>
</reference>